<sequence>MAIRSKLVGLTAVAAAAAVVLTGCSSTGGAQTQSSTATAGSGTGSAGTGGGAVADTPRLTIAMVTHETPGDTFWDKIRSGAEAAAAKDNVDLKYSNDPQAAGQSTLIQNNVDAKVDGIATTLVTPDALAGAVKAATDAKIPVVGFNSGIDQYKQLGALMYFGSDETLAGQTVGQKLVDNGAKKTLCVIQAEGSVALEARCAGVKDKDSSTENLQVNGADIASVQSTIQAKLQQDPSIDSIVTLGAPIALAAIQSAKDAGSSAKVVTFDLNADVAKAVKDGTISFSVDQQPYLQGYLAVDSLWLYLTNGNTIGGGEPTLTGPAIVDSSNIDAILTYAEAGKR</sequence>
<gene>
    <name evidence="6" type="ORF">FDO65_09375</name>
</gene>
<feature type="signal peptide" evidence="4">
    <location>
        <begin position="1"/>
        <end position="30"/>
    </location>
</feature>
<dbReference type="PROSITE" id="PS51257">
    <property type="entry name" value="PROKAR_LIPOPROTEIN"/>
    <property type="match status" value="1"/>
</dbReference>
<dbReference type="InterPro" id="IPR028082">
    <property type="entry name" value="Peripla_BP_I"/>
</dbReference>
<dbReference type="SUPFAM" id="SSF53822">
    <property type="entry name" value="Periplasmic binding protein-like I"/>
    <property type="match status" value="1"/>
</dbReference>
<dbReference type="Pfam" id="PF13407">
    <property type="entry name" value="Peripla_BP_4"/>
    <property type="match status" value="1"/>
</dbReference>
<dbReference type="PANTHER" id="PTHR30036:SF7">
    <property type="entry name" value="ABC TRANSPORTER PERIPLASMIC-BINDING PROTEIN YPHF"/>
    <property type="match status" value="1"/>
</dbReference>
<feature type="compositionally biased region" description="Low complexity" evidence="3">
    <location>
        <begin position="27"/>
        <end position="40"/>
    </location>
</feature>
<dbReference type="PANTHER" id="PTHR30036">
    <property type="entry name" value="D-XYLOSE-BINDING PERIPLASMIC PROTEIN"/>
    <property type="match status" value="1"/>
</dbReference>
<evidence type="ECO:0000259" key="5">
    <source>
        <dbReference type="Pfam" id="PF13407"/>
    </source>
</evidence>
<evidence type="ECO:0000256" key="1">
    <source>
        <dbReference type="ARBA" id="ARBA00004196"/>
    </source>
</evidence>
<comment type="similarity">
    <text evidence="2">Belongs to the bacterial solute-binding protein 2 family.</text>
</comment>
<dbReference type="GO" id="GO:0030288">
    <property type="term" value="C:outer membrane-bounded periplasmic space"/>
    <property type="evidence" value="ECO:0007669"/>
    <property type="project" value="TreeGrafter"/>
</dbReference>
<dbReference type="AlphaFoldDB" id="A0A4U6QMX6"/>
<dbReference type="InterPro" id="IPR025997">
    <property type="entry name" value="SBP_2_dom"/>
</dbReference>
<protein>
    <submittedName>
        <fullName evidence="6">Sugar ABC transporter substrate-binding protein</fullName>
    </submittedName>
</protein>
<dbReference type="OrthoDB" id="257716at2"/>
<feature type="region of interest" description="Disordered" evidence="3">
    <location>
        <begin position="27"/>
        <end position="52"/>
    </location>
</feature>
<dbReference type="Gene3D" id="3.40.50.2300">
    <property type="match status" value="2"/>
</dbReference>
<dbReference type="RefSeq" id="WP_137449044.1">
    <property type="nucleotide sequence ID" value="NZ_SZZH01000001.1"/>
</dbReference>
<accession>A0A4U6QMX6</accession>
<evidence type="ECO:0000313" key="6">
    <source>
        <dbReference type="EMBL" id="TKV61739.1"/>
    </source>
</evidence>
<dbReference type="GO" id="GO:0030246">
    <property type="term" value="F:carbohydrate binding"/>
    <property type="evidence" value="ECO:0007669"/>
    <property type="project" value="TreeGrafter"/>
</dbReference>
<keyword evidence="7" id="KW-1185">Reference proteome</keyword>
<keyword evidence="4" id="KW-0732">Signal</keyword>
<organism evidence="6 7">
    <name type="scientific">Nakamurella flava</name>
    <dbReference type="NCBI Taxonomy" id="2576308"/>
    <lineage>
        <taxon>Bacteria</taxon>
        <taxon>Bacillati</taxon>
        <taxon>Actinomycetota</taxon>
        <taxon>Actinomycetes</taxon>
        <taxon>Nakamurellales</taxon>
        <taxon>Nakamurellaceae</taxon>
        <taxon>Nakamurella</taxon>
    </lineage>
</organism>
<evidence type="ECO:0000313" key="7">
    <source>
        <dbReference type="Proteomes" id="UP000306985"/>
    </source>
</evidence>
<dbReference type="Proteomes" id="UP000306985">
    <property type="component" value="Unassembled WGS sequence"/>
</dbReference>
<name>A0A4U6QMX6_9ACTN</name>
<evidence type="ECO:0000256" key="3">
    <source>
        <dbReference type="SAM" id="MobiDB-lite"/>
    </source>
</evidence>
<comment type="caution">
    <text evidence="6">The sequence shown here is derived from an EMBL/GenBank/DDBJ whole genome shotgun (WGS) entry which is preliminary data.</text>
</comment>
<dbReference type="InterPro" id="IPR050555">
    <property type="entry name" value="Bact_Solute-Bind_Prot2"/>
</dbReference>
<evidence type="ECO:0000256" key="4">
    <source>
        <dbReference type="SAM" id="SignalP"/>
    </source>
</evidence>
<reference evidence="6 7" key="1">
    <citation type="submission" date="2019-05" db="EMBL/GenBank/DDBJ databases">
        <title>Nakamurella sp. N5BH11, whole genome shotgun sequence.</title>
        <authorList>
            <person name="Tuo L."/>
        </authorList>
    </citation>
    <scope>NUCLEOTIDE SEQUENCE [LARGE SCALE GENOMIC DNA]</scope>
    <source>
        <strain evidence="6 7">N5BH11</strain>
    </source>
</reference>
<evidence type="ECO:0000256" key="2">
    <source>
        <dbReference type="ARBA" id="ARBA00007639"/>
    </source>
</evidence>
<proteinExistence type="inferred from homology"/>
<feature type="domain" description="Periplasmic binding protein" evidence="5">
    <location>
        <begin position="61"/>
        <end position="306"/>
    </location>
</feature>
<comment type="subcellular location">
    <subcellularLocation>
        <location evidence="1">Cell envelope</location>
    </subcellularLocation>
</comment>
<feature type="compositionally biased region" description="Gly residues" evidence="3">
    <location>
        <begin position="41"/>
        <end position="52"/>
    </location>
</feature>
<feature type="chain" id="PRO_5039452239" evidence="4">
    <location>
        <begin position="31"/>
        <end position="341"/>
    </location>
</feature>
<dbReference type="EMBL" id="SZZH01000001">
    <property type="protein sequence ID" value="TKV61739.1"/>
    <property type="molecule type" value="Genomic_DNA"/>
</dbReference>